<dbReference type="PROSITE" id="PS51257">
    <property type="entry name" value="PROKAR_LIPOPROTEIN"/>
    <property type="match status" value="1"/>
</dbReference>
<feature type="transmembrane region" description="Helical" evidence="1">
    <location>
        <begin position="12"/>
        <end position="33"/>
    </location>
</feature>
<accession>A0ABM3YYK7</accession>
<feature type="transmembrane region" description="Helical" evidence="1">
    <location>
        <begin position="45"/>
        <end position="67"/>
    </location>
</feature>
<keyword evidence="1" id="KW-0472">Membrane</keyword>
<keyword evidence="1" id="KW-1133">Transmembrane helix</keyword>
<name>A0ABM3YYK7_PANGU</name>
<organism evidence="2 3">
    <name type="scientific">Pantherophis guttatus</name>
    <name type="common">Corn snake</name>
    <name type="synonym">Elaphe guttata</name>
    <dbReference type="NCBI Taxonomy" id="94885"/>
    <lineage>
        <taxon>Eukaryota</taxon>
        <taxon>Metazoa</taxon>
        <taxon>Chordata</taxon>
        <taxon>Craniata</taxon>
        <taxon>Vertebrata</taxon>
        <taxon>Euteleostomi</taxon>
        <taxon>Lepidosauria</taxon>
        <taxon>Squamata</taxon>
        <taxon>Bifurcata</taxon>
        <taxon>Unidentata</taxon>
        <taxon>Episquamata</taxon>
        <taxon>Toxicofera</taxon>
        <taxon>Serpentes</taxon>
        <taxon>Colubroidea</taxon>
        <taxon>Colubridae</taxon>
        <taxon>Colubrinae</taxon>
        <taxon>Pantherophis</taxon>
    </lineage>
</organism>
<evidence type="ECO:0000256" key="1">
    <source>
        <dbReference type="SAM" id="Phobius"/>
    </source>
</evidence>
<evidence type="ECO:0000313" key="2">
    <source>
        <dbReference type="Proteomes" id="UP001652622"/>
    </source>
</evidence>
<protein>
    <submittedName>
        <fullName evidence="3">Palmitoyltransferase ZDHHC19</fullName>
    </submittedName>
</protein>
<sequence>MASGRDGCHPLVSGSFASFHFSTLVALSCLFFTFPGTWLGLNVSWAFPIICGNLLIPTILYFCLTSFTDTGILHKGKAECSLSLFNTVLRSQPFITCILTQGLPASMTCRAPSRYGSHRWEFLFEVASWEGLALITTGKETTRKS</sequence>
<dbReference type="Proteomes" id="UP001652622">
    <property type="component" value="Unplaced"/>
</dbReference>
<keyword evidence="1" id="KW-0812">Transmembrane</keyword>
<evidence type="ECO:0000313" key="3">
    <source>
        <dbReference type="RefSeq" id="XP_060541194.1"/>
    </source>
</evidence>
<reference evidence="3" key="1">
    <citation type="submission" date="2025-08" db="UniProtKB">
        <authorList>
            <consortium name="RefSeq"/>
        </authorList>
    </citation>
    <scope>IDENTIFICATION</scope>
    <source>
        <tissue evidence="3">Blood</tissue>
    </source>
</reference>
<dbReference type="RefSeq" id="XP_060541194.1">
    <property type="nucleotide sequence ID" value="XM_060685211.1"/>
</dbReference>
<keyword evidence="2" id="KW-1185">Reference proteome</keyword>
<dbReference type="GeneID" id="132709992"/>
<gene>
    <name evidence="3" type="primary">ZDHHC19</name>
</gene>
<proteinExistence type="predicted"/>